<feature type="compositionally biased region" description="Basic and acidic residues" evidence="1">
    <location>
        <begin position="269"/>
        <end position="279"/>
    </location>
</feature>
<name>A0AAV2QE07_MEGNR</name>
<comment type="caution">
    <text evidence="2">The sequence shown here is derived from an EMBL/GenBank/DDBJ whole genome shotgun (WGS) entry which is preliminary data.</text>
</comment>
<feature type="compositionally biased region" description="Basic and acidic residues" evidence="1">
    <location>
        <begin position="171"/>
        <end position="183"/>
    </location>
</feature>
<evidence type="ECO:0000313" key="3">
    <source>
        <dbReference type="Proteomes" id="UP001497623"/>
    </source>
</evidence>
<accession>A0AAV2QE07</accession>
<feature type="compositionally biased region" description="Basic and acidic residues" evidence="1">
    <location>
        <begin position="287"/>
        <end position="301"/>
    </location>
</feature>
<protein>
    <submittedName>
        <fullName evidence="2">Uncharacterized protein</fullName>
    </submittedName>
</protein>
<feature type="compositionally biased region" description="Polar residues" evidence="1">
    <location>
        <begin position="48"/>
        <end position="60"/>
    </location>
</feature>
<feature type="compositionally biased region" description="Acidic residues" evidence="1">
    <location>
        <begin position="255"/>
        <end position="266"/>
    </location>
</feature>
<feature type="compositionally biased region" description="Basic and acidic residues" evidence="1">
    <location>
        <begin position="192"/>
        <end position="235"/>
    </location>
</feature>
<evidence type="ECO:0000313" key="2">
    <source>
        <dbReference type="EMBL" id="CAL4078595.1"/>
    </source>
</evidence>
<organism evidence="2 3">
    <name type="scientific">Meganyctiphanes norvegica</name>
    <name type="common">Northern krill</name>
    <name type="synonym">Thysanopoda norvegica</name>
    <dbReference type="NCBI Taxonomy" id="48144"/>
    <lineage>
        <taxon>Eukaryota</taxon>
        <taxon>Metazoa</taxon>
        <taxon>Ecdysozoa</taxon>
        <taxon>Arthropoda</taxon>
        <taxon>Crustacea</taxon>
        <taxon>Multicrustacea</taxon>
        <taxon>Malacostraca</taxon>
        <taxon>Eumalacostraca</taxon>
        <taxon>Eucarida</taxon>
        <taxon>Euphausiacea</taxon>
        <taxon>Euphausiidae</taxon>
        <taxon>Meganyctiphanes</taxon>
    </lineage>
</organism>
<feature type="region of interest" description="Disordered" evidence="1">
    <location>
        <begin position="1"/>
        <end position="318"/>
    </location>
</feature>
<sequence length="318" mass="35476">MSSNFNEVKPDIDSDSSSSDSGDEENSTPIDEEIRNIAIAEEEKMSNEDSSFTKPHNSDVQGVDDSISGDSTLVGDTENHTKEPMLDTQSINNETSIGEESNSLENGDSEGGASKEISDDNIRKDSDDAGNKDSDFNIIKESDDEIKKANENDLIKISEDSSSSDFEDESKDPVDKPKEDFKDILQSLTEQNFEHKTPVDKVNKDSEDDIHHDSGSNLNKDSDVESNNKDDRDSDWIVIGSKEGDEKDLIKDTEDSSSSDSDDEVNNDPVDKSKEDFKDILQSLKKQNFEHKTPEKKELHQETYTNIIPASPEKRQQN</sequence>
<dbReference type="EMBL" id="CAXKWB010005471">
    <property type="protein sequence ID" value="CAL4078595.1"/>
    <property type="molecule type" value="Genomic_DNA"/>
</dbReference>
<dbReference type="AlphaFoldDB" id="A0AAV2QE07"/>
<gene>
    <name evidence="2" type="ORF">MNOR_LOCUS10698</name>
</gene>
<feature type="compositionally biased region" description="Polar residues" evidence="1">
    <location>
        <begin position="87"/>
        <end position="106"/>
    </location>
</feature>
<reference evidence="2 3" key="1">
    <citation type="submission" date="2024-05" db="EMBL/GenBank/DDBJ databases">
        <authorList>
            <person name="Wallberg A."/>
        </authorList>
    </citation>
    <scope>NUCLEOTIDE SEQUENCE [LARGE SCALE GENOMIC DNA]</scope>
</reference>
<evidence type="ECO:0000256" key="1">
    <source>
        <dbReference type="SAM" id="MobiDB-lite"/>
    </source>
</evidence>
<proteinExistence type="predicted"/>
<feature type="compositionally biased region" description="Basic and acidic residues" evidence="1">
    <location>
        <begin position="116"/>
        <end position="159"/>
    </location>
</feature>
<feature type="compositionally biased region" description="Basic and acidic residues" evidence="1">
    <location>
        <begin position="242"/>
        <end position="254"/>
    </location>
</feature>
<keyword evidence="3" id="KW-1185">Reference proteome</keyword>
<dbReference type="Proteomes" id="UP001497623">
    <property type="component" value="Unassembled WGS sequence"/>
</dbReference>